<organism evidence="3 4">
    <name type="scientific">Marasmius crinis-equi</name>
    <dbReference type="NCBI Taxonomy" id="585013"/>
    <lineage>
        <taxon>Eukaryota</taxon>
        <taxon>Fungi</taxon>
        <taxon>Dikarya</taxon>
        <taxon>Basidiomycota</taxon>
        <taxon>Agaricomycotina</taxon>
        <taxon>Agaricomycetes</taxon>
        <taxon>Agaricomycetidae</taxon>
        <taxon>Agaricales</taxon>
        <taxon>Marasmiineae</taxon>
        <taxon>Marasmiaceae</taxon>
        <taxon>Marasmius</taxon>
    </lineage>
</organism>
<keyword evidence="1" id="KW-0479">Metal-binding</keyword>
<dbReference type="PROSITE" id="PS51471">
    <property type="entry name" value="FE2OG_OXY"/>
    <property type="match status" value="1"/>
</dbReference>
<protein>
    <recommendedName>
        <fullName evidence="2">Fe2OG dioxygenase domain-containing protein</fullName>
    </recommendedName>
</protein>
<name>A0ABR3F3P3_9AGAR</name>
<dbReference type="PRINTS" id="PR00682">
    <property type="entry name" value="IPNSYNTHASE"/>
</dbReference>
<reference evidence="3 4" key="1">
    <citation type="submission" date="2024-02" db="EMBL/GenBank/DDBJ databases">
        <title>A draft genome for the cacao thread blight pathogen Marasmius crinis-equi.</title>
        <authorList>
            <person name="Cohen S.P."/>
            <person name="Baruah I.K."/>
            <person name="Amoako-Attah I."/>
            <person name="Bukari Y."/>
            <person name="Meinhardt L.W."/>
            <person name="Bailey B.A."/>
        </authorList>
    </citation>
    <scope>NUCLEOTIDE SEQUENCE [LARGE SCALE GENOMIC DNA]</scope>
    <source>
        <strain evidence="3 4">GH-76</strain>
    </source>
</reference>
<dbReference type="InterPro" id="IPR050231">
    <property type="entry name" value="Iron_ascorbate_oxido_reductase"/>
</dbReference>
<dbReference type="InterPro" id="IPR026992">
    <property type="entry name" value="DIOX_N"/>
</dbReference>
<evidence type="ECO:0000256" key="1">
    <source>
        <dbReference type="RuleBase" id="RU003682"/>
    </source>
</evidence>
<dbReference type="InterPro" id="IPR027443">
    <property type="entry name" value="IPNS-like_sf"/>
</dbReference>
<feature type="domain" description="Fe2OG dioxygenase" evidence="2">
    <location>
        <begin position="184"/>
        <end position="298"/>
    </location>
</feature>
<dbReference type="Pfam" id="PF14226">
    <property type="entry name" value="DIOX_N"/>
    <property type="match status" value="1"/>
</dbReference>
<evidence type="ECO:0000313" key="4">
    <source>
        <dbReference type="Proteomes" id="UP001465976"/>
    </source>
</evidence>
<keyword evidence="1" id="KW-0408">Iron</keyword>
<comment type="similarity">
    <text evidence="1">Belongs to the iron/ascorbate-dependent oxidoreductase family.</text>
</comment>
<comment type="caution">
    <text evidence="3">The sequence shown here is derived from an EMBL/GenBank/DDBJ whole genome shotgun (WGS) entry which is preliminary data.</text>
</comment>
<accession>A0ABR3F3P3</accession>
<dbReference type="EMBL" id="JBAHYK010001079">
    <property type="protein sequence ID" value="KAL0569627.1"/>
    <property type="molecule type" value="Genomic_DNA"/>
</dbReference>
<proteinExistence type="inferred from homology"/>
<dbReference type="InterPro" id="IPR005123">
    <property type="entry name" value="Oxoglu/Fe-dep_dioxygenase_dom"/>
</dbReference>
<dbReference type="Pfam" id="PF03171">
    <property type="entry name" value="2OG-FeII_Oxy"/>
    <property type="match status" value="1"/>
</dbReference>
<evidence type="ECO:0000313" key="3">
    <source>
        <dbReference type="EMBL" id="KAL0569627.1"/>
    </source>
</evidence>
<dbReference type="Proteomes" id="UP001465976">
    <property type="component" value="Unassembled WGS sequence"/>
</dbReference>
<keyword evidence="1" id="KW-0560">Oxidoreductase</keyword>
<dbReference type="InterPro" id="IPR044861">
    <property type="entry name" value="IPNS-like_FE2OG_OXY"/>
</dbReference>
<keyword evidence="4" id="KW-1185">Reference proteome</keyword>
<dbReference type="SUPFAM" id="SSF51197">
    <property type="entry name" value="Clavaminate synthase-like"/>
    <property type="match status" value="1"/>
</dbReference>
<dbReference type="PANTHER" id="PTHR47990">
    <property type="entry name" value="2-OXOGLUTARATE (2OG) AND FE(II)-DEPENDENT OXYGENASE SUPERFAMILY PROTEIN-RELATED"/>
    <property type="match status" value="1"/>
</dbReference>
<evidence type="ECO:0000259" key="2">
    <source>
        <dbReference type="PROSITE" id="PS51471"/>
    </source>
</evidence>
<sequence length="336" mass="37641">MSMESIPVIDFAQFGDGTSPESQAISKQFYEACRDVGFAYLTNTGIPQESVDNMFNWSARLFGLPLEVKNQATQPPQGGMQLGYHGVGVEQVSQMIFDAEELASIRKGKLLDFKESFEIVDETSSARRGLKNIWPPEEILPGFREFELDYCQACRVFQMERLLPALSIGMGLDKDFFNRHHRNAENKLRLLHYPEGPVEIFESGEKGRIAAHTDFGTGTLLFQDDVGGLEIESPTEPGKFIPAIPIRGAAIFNIGDLLMRWSNDSLKSTAHRVRAPLMKADGDGIVPERFSIPYFMNPDASTMIDALPGCWGLDIPKKYAPIDSQDYIKKRRAAFY</sequence>
<dbReference type="Gene3D" id="2.60.120.330">
    <property type="entry name" value="B-lactam Antibiotic, Isopenicillin N Synthase, Chain"/>
    <property type="match status" value="1"/>
</dbReference>
<gene>
    <name evidence="3" type="ORF">V5O48_012336</name>
</gene>